<dbReference type="InterPro" id="IPR001466">
    <property type="entry name" value="Beta-lactam-related"/>
</dbReference>
<dbReference type="EMBL" id="UINC01001990">
    <property type="protein sequence ID" value="SUZ91627.1"/>
    <property type="molecule type" value="Genomic_DNA"/>
</dbReference>
<dbReference type="SUPFAM" id="SSF56601">
    <property type="entry name" value="beta-lactamase/transpeptidase-like"/>
    <property type="match status" value="1"/>
</dbReference>
<dbReference type="PANTHER" id="PTHR43319:SF3">
    <property type="entry name" value="BETA-LACTAMASE-RELATED DOMAIN-CONTAINING PROTEIN"/>
    <property type="match status" value="1"/>
</dbReference>
<feature type="domain" description="Beta-lactamase-related" evidence="1">
    <location>
        <begin position="23"/>
        <end position="354"/>
    </location>
</feature>
<name>A0A381RP03_9ZZZZ</name>
<organism evidence="2">
    <name type="scientific">marine metagenome</name>
    <dbReference type="NCBI Taxonomy" id="408172"/>
    <lineage>
        <taxon>unclassified sequences</taxon>
        <taxon>metagenomes</taxon>
        <taxon>ecological metagenomes</taxon>
    </lineage>
</organism>
<dbReference type="Gene3D" id="3.40.710.10">
    <property type="entry name" value="DD-peptidase/beta-lactamase superfamily"/>
    <property type="match status" value="1"/>
</dbReference>
<proteinExistence type="predicted"/>
<evidence type="ECO:0000259" key="1">
    <source>
        <dbReference type="Pfam" id="PF00144"/>
    </source>
</evidence>
<dbReference type="PANTHER" id="PTHR43319">
    <property type="entry name" value="BETA-LACTAMASE-RELATED"/>
    <property type="match status" value="1"/>
</dbReference>
<protein>
    <recommendedName>
        <fullName evidence="1">Beta-lactamase-related domain-containing protein</fullName>
    </recommendedName>
</protein>
<dbReference type="AlphaFoldDB" id="A0A381RP03"/>
<sequence length="387" mass="43048">MKMNIEGYIDPKFESIRQVYKDNFDNGLDIGSSLAITCEGNTVVDIWGGHRDKAQTLPWEEHTIVNVFSSTKNMTSLCAFLLADKGELDFFAPVSRYWPEFAANNKSEILISHVMSHSAGLSGWQEPITAQDLNDWEKCCELLSKQEPWWKPGEAIAYHALTVGYLMGEVVRRISGQSLGTFFKENIADPLQADFHIGLDESHFNRVAEIHMPDNPNPTDMLELKPGSIAEKTFVNGMIQPSDALTEEWRKAEIPAGNGHGNARSMAKCMALMANGGISHGKNLLSDEIVKMALNEQIRGEDLALGPSVVWGLGFSLQDDNSDIWHGYFGNRNVVFWSGWGGSLSIADMDSRTSFCYTPYKMEEDILGGPRSNSLVRGYVDLINTIK</sequence>
<dbReference type="InterPro" id="IPR052907">
    <property type="entry name" value="Beta-lactamase/esterase"/>
</dbReference>
<reference evidence="2" key="1">
    <citation type="submission" date="2018-05" db="EMBL/GenBank/DDBJ databases">
        <authorList>
            <person name="Lanie J.A."/>
            <person name="Ng W.-L."/>
            <person name="Kazmierczak K.M."/>
            <person name="Andrzejewski T.M."/>
            <person name="Davidsen T.M."/>
            <person name="Wayne K.J."/>
            <person name="Tettelin H."/>
            <person name="Glass J.I."/>
            <person name="Rusch D."/>
            <person name="Podicherti R."/>
            <person name="Tsui H.-C.T."/>
            <person name="Winkler M.E."/>
        </authorList>
    </citation>
    <scope>NUCLEOTIDE SEQUENCE</scope>
</reference>
<dbReference type="InterPro" id="IPR012338">
    <property type="entry name" value="Beta-lactam/transpept-like"/>
</dbReference>
<evidence type="ECO:0000313" key="2">
    <source>
        <dbReference type="EMBL" id="SUZ91627.1"/>
    </source>
</evidence>
<dbReference type="Pfam" id="PF00144">
    <property type="entry name" value="Beta-lactamase"/>
    <property type="match status" value="1"/>
</dbReference>
<gene>
    <name evidence="2" type="ORF">METZ01_LOCUS44481</name>
</gene>
<accession>A0A381RP03</accession>